<protein>
    <recommendedName>
        <fullName evidence="3">ENV2 protein</fullName>
    </recommendedName>
</protein>
<name>A0A8C8YIV3_PROSS</name>
<dbReference type="PANTHER" id="PTHR10424">
    <property type="entry name" value="VIRAL ENVELOPE PROTEIN"/>
    <property type="match status" value="1"/>
</dbReference>
<evidence type="ECO:0008006" key="3">
    <source>
        <dbReference type="Google" id="ProtNLM"/>
    </source>
</evidence>
<evidence type="ECO:0000313" key="1">
    <source>
        <dbReference type="Ensembl" id="ENSPSMP00000002830.1"/>
    </source>
</evidence>
<reference evidence="1" key="1">
    <citation type="submission" date="2025-08" db="UniProtKB">
        <authorList>
            <consortium name="Ensembl"/>
        </authorList>
    </citation>
    <scope>IDENTIFICATION</scope>
</reference>
<reference evidence="1" key="2">
    <citation type="submission" date="2025-09" db="UniProtKB">
        <authorList>
            <consortium name="Ensembl"/>
        </authorList>
    </citation>
    <scope>IDENTIFICATION</scope>
</reference>
<keyword evidence="2" id="KW-1185">Reference proteome</keyword>
<dbReference type="InterPro" id="IPR018154">
    <property type="entry name" value="TLV/ENV_coat_polyprotein"/>
</dbReference>
<accession>A0A8C8YIV3</accession>
<dbReference type="Pfam" id="PF00429">
    <property type="entry name" value="TLV_coat"/>
    <property type="match status" value="1"/>
</dbReference>
<dbReference type="SUPFAM" id="SSF49830">
    <property type="entry name" value="ENV polyprotein, receptor-binding domain"/>
    <property type="match status" value="1"/>
</dbReference>
<evidence type="ECO:0000313" key="2">
    <source>
        <dbReference type="Proteomes" id="UP000694414"/>
    </source>
</evidence>
<dbReference type="Proteomes" id="UP000694414">
    <property type="component" value="Unplaced"/>
</dbReference>
<sequence>NGFFACPGFRTGEMRRTCGGVASLYCAAWRRVTTNDGEWKWQVQPLLIEMSFVRSCSQTRYASDCNLIRVRFTDEGKKDRRWVLGLYWGLILYDRSWGGRGTVIQFKLRVSPILGAVGPNRVLTVKQYTSHPTTPKPTSAPLIPSEATQVTPRTQAPVVKVEIQVAPGAEEPQDPLWKMLIAAYEALNRSDPNATAACWLCYDIRPPFYEAVGVAAPFNYSEEEAPGSCIWDRKGPGLTLQVIAKSGICIGKVPPSHAQFCAIIHPSVNRTEKTKWIVPALNGW</sequence>
<dbReference type="Gene3D" id="3.90.310.10">
    <property type="entry name" value="ENV polyprotein, receptor-binding domain"/>
    <property type="match status" value="1"/>
</dbReference>
<dbReference type="InterPro" id="IPR008981">
    <property type="entry name" value="FMuLV_rcpt-bd"/>
</dbReference>
<dbReference type="GeneTree" id="ENSGT00690000102286"/>
<dbReference type="PANTHER" id="PTHR10424:SF82">
    <property type="entry name" value="ENVELOPE GLYCOPROTEIN-RELATED"/>
    <property type="match status" value="1"/>
</dbReference>
<proteinExistence type="predicted"/>
<dbReference type="Ensembl" id="ENSPSMT00000003404.1">
    <property type="protein sequence ID" value="ENSPSMP00000002830.1"/>
    <property type="gene ID" value="ENSPSMG00000002277.1"/>
</dbReference>
<dbReference type="AlphaFoldDB" id="A0A8C8YIV3"/>
<organism evidence="1 2">
    <name type="scientific">Prolemur simus</name>
    <name type="common">Greater bamboo lemur</name>
    <name type="synonym">Hapalemur simus</name>
    <dbReference type="NCBI Taxonomy" id="1328070"/>
    <lineage>
        <taxon>Eukaryota</taxon>
        <taxon>Metazoa</taxon>
        <taxon>Chordata</taxon>
        <taxon>Craniata</taxon>
        <taxon>Vertebrata</taxon>
        <taxon>Euteleostomi</taxon>
        <taxon>Mammalia</taxon>
        <taxon>Eutheria</taxon>
        <taxon>Euarchontoglires</taxon>
        <taxon>Primates</taxon>
        <taxon>Strepsirrhini</taxon>
        <taxon>Lemuriformes</taxon>
        <taxon>Lemuridae</taxon>
        <taxon>Prolemur</taxon>
    </lineage>
</organism>